<keyword evidence="3" id="KW-1185">Reference proteome</keyword>
<feature type="region of interest" description="Disordered" evidence="1">
    <location>
        <begin position="1"/>
        <end position="38"/>
    </location>
</feature>
<dbReference type="AlphaFoldDB" id="A0A017SXJ6"/>
<sequence length="77" mass="9026">MRQRWRPRSGPVPSVDHKHAAGRGEPLRRMTRRVGGVRRGVRCPLQVVRRGRRRRRRQGTVLRLRSRDGTADAPVRR</sequence>
<dbReference type="STRING" id="1192034.CAP_8387"/>
<dbReference type="Proteomes" id="UP000019678">
    <property type="component" value="Unassembled WGS sequence"/>
</dbReference>
<feature type="compositionally biased region" description="Basic and acidic residues" evidence="1">
    <location>
        <begin position="65"/>
        <end position="77"/>
    </location>
</feature>
<proteinExistence type="predicted"/>
<protein>
    <submittedName>
        <fullName evidence="2">Uncharacterized protein</fullName>
    </submittedName>
</protein>
<evidence type="ECO:0000256" key="1">
    <source>
        <dbReference type="SAM" id="MobiDB-lite"/>
    </source>
</evidence>
<name>A0A017SXJ6_9BACT</name>
<evidence type="ECO:0000313" key="2">
    <source>
        <dbReference type="EMBL" id="EYF01345.1"/>
    </source>
</evidence>
<dbReference type="EMBL" id="ASRX01000083">
    <property type="protein sequence ID" value="EYF01345.1"/>
    <property type="molecule type" value="Genomic_DNA"/>
</dbReference>
<organism evidence="2 3">
    <name type="scientific">Chondromyces apiculatus DSM 436</name>
    <dbReference type="NCBI Taxonomy" id="1192034"/>
    <lineage>
        <taxon>Bacteria</taxon>
        <taxon>Pseudomonadati</taxon>
        <taxon>Myxococcota</taxon>
        <taxon>Polyangia</taxon>
        <taxon>Polyangiales</taxon>
        <taxon>Polyangiaceae</taxon>
        <taxon>Chondromyces</taxon>
    </lineage>
</organism>
<accession>A0A017SXJ6</accession>
<evidence type="ECO:0000313" key="3">
    <source>
        <dbReference type="Proteomes" id="UP000019678"/>
    </source>
</evidence>
<gene>
    <name evidence="2" type="ORF">CAP_8387</name>
</gene>
<reference evidence="2 3" key="1">
    <citation type="submission" date="2013-05" db="EMBL/GenBank/DDBJ databases">
        <title>Genome assembly of Chondromyces apiculatus DSM 436.</title>
        <authorList>
            <person name="Sharma G."/>
            <person name="Khatri I."/>
            <person name="Kaur C."/>
            <person name="Mayilraj S."/>
            <person name="Subramanian S."/>
        </authorList>
    </citation>
    <scope>NUCLEOTIDE SEQUENCE [LARGE SCALE GENOMIC DNA]</scope>
    <source>
        <strain evidence="2 3">DSM 436</strain>
    </source>
</reference>
<feature type="region of interest" description="Disordered" evidence="1">
    <location>
        <begin position="51"/>
        <end position="77"/>
    </location>
</feature>
<feature type="compositionally biased region" description="Basic residues" evidence="1">
    <location>
        <begin position="29"/>
        <end position="38"/>
    </location>
</feature>
<comment type="caution">
    <text evidence="2">The sequence shown here is derived from an EMBL/GenBank/DDBJ whole genome shotgun (WGS) entry which is preliminary data.</text>
</comment>